<evidence type="ECO:0000256" key="1">
    <source>
        <dbReference type="SAM" id="MobiDB-lite"/>
    </source>
</evidence>
<keyword evidence="3" id="KW-1185">Reference proteome</keyword>
<dbReference type="SUPFAM" id="SSF52540">
    <property type="entry name" value="P-loop containing nucleoside triphosphate hydrolases"/>
    <property type="match status" value="1"/>
</dbReference>
<dbReference type="EMBL" id="RKHQ01000002">
    <property type="protein sequence ID" value="ROR93828.1"/>
    <property type="molecule type" value="Genomic_DNA"/>
</dbReference>
<proteinExistence type="predicted"/>
<protein>
    <recommendedName>
        <fullName evidence="4">Adenylate kinase family enzyme</fullName>
    </recommendedName>
</protein>
<evidence type="ECO:0000313" key="2">
    <source>
        <dbReference type="EMBL" id="ROR93828.1"/>
    </source>
</evidence>
<dbReference type="Proteomes" id="UP000275356">
    <property type="component" value="Unassembled WGS sequence"/>
</dbReference>
<dbReference type="InterPro" id="IPR027417">
    <property type="entry name" value="P-loop_NTPase"/>
</dbReference>
<dbReference type="PANTHER" id="PTHR37816">
    <property type="entry name" value="YALI0E33011P"/>
    <property type="match status" value="1"/>
</dbReference>
<feature type="compositionally biased region" description="Acidic residues" evidence="1">
    <location>
        <begin position="1"/>
        <end position="12"/>
    </location>
</feature>
<feature type="compositionally biased region" description="Basic and acidic residues" evidence="1">
    <location>
        <begin position="16"/>
        <end position="26"/>
    </location>
</feature>
<evidence type="ECO:0008006" key="4">
    <source>
        <dbReference type="Google" id="ProtNLM"/>
    </source>
</evidence>
<reference evidence="2 3" key="1">
    <citation type="submission" date="2018-11" db="EMBL/GenBank/DDBJ databases">
        <title>Sequencing the genomes of 1000 actinobacteria strains.</title>
        <authorList>
            <person name="Klenk H.-P."/>
        </authorList>
    </citation>
    <scope>NUCLEOTIDE SEQUENCE [LARGE SCALE GENOMIC DNA]</scope>
    <source>
        <strain evidence="2 3">DSM 13521</strain>
    </source>
</reference>
<organism evidence="2 3">
    <name type="scientific">Salana multivorans</name>
    <dbReference type="NCBI Taxonomy" id="120377"/>
    <lineage>
        <taxon>Bacteria</taxon>
        <taxon>Bacillati</taxon>
        <taxon>Actinomycetota</taxon>
        <taxon>Actinomycetes</taxon>
        <taxon>Micrococcales</taxon>
        <taxon>Beutenbergiaceae</taxon>
        <taxon>Salana</taxon>
    </lineage>
</organism>
<dbReference type="PANTHER" id="PTHR37816:SF1">
    <property type="entry name" value="TOXIN"/>
    <property type="match status" value="1"/>
</dbReference>
<dbReference type="AlphaFoldDB" id="A0A3N2D2E9"/>
<dbReference type="Gene3D" id="3.40.50.300">
    <property type="entry name" value="P-loop containing nucleotide triphosphate hydrolases"/>
    <property type="match status" value="1"/>
</dbReference>
<gene>
    <name evidence="2" type="ORF">EDD28_3256</name>
</gene>
<dbReference type="RefSeq" id="WP_245968126.1">
    <property type="nucleotide sequence ID" value="NZ_RKHQ01000002.1"/>
</dbReference>
<evidence type="ECO:0000313" key="3">
    <source>
        <dbReference type="Proteomes" id="UP000275356"/>
    </source>
</evidence>
<comment type="caution">
    <text evidence="2">The sequence shown here is derived from an EMBL/GenBank/DDBJ whole genome shotgun (WGS) entry which is preliminary data.</text>
</comment>
<dbReference type="InterPro" id="IPR052922">
    <property type="entry name" value="Cytidylate_Kinase-2"/>
</dbReference>
<feature type="region of interest" description="Disordered" evidence="1">
    <location>
        <begin position="1"/>
        <end position="34"/>
    </location>
</feature>
<sequence length="206" mass="22915">MAGTDEGVDDGTGDAGDARRGSPDRPRRIRIVGASGSGKTTLAREAARRLGVAHLELDATFWDREWTFRDLADARRLVTEFAAAHPEGWVADGNWSTRLGGLLDPGTPGGADLVVWLDHSRVRTMARVVARTLRRGVTREELWHGNRERPATWLSRSTDDNVMLFAWRQHPAQRELMALRAADPHWLRLSGQRAVDAWLASLRPLG</sequence>
<name>A0A3N2D2E9_9MICO</name>
<accession>A0A3N2D2E9</accession>